<dbReference type="EMBL" id="MSYM01000011">
    <property type="protein sequence ID" value="OLP07052.1"/>
    <property type="molecule type" value="Genomic_DNA"/>
</dbReference>
<gene>
    <name evidence="1" type="ORF">BLL52_1803</name>
</gene>
<evidence type="ECO:0000313" key="1">
    <source>
        <dbReference type="EMBL" id="OLP07052.1"/>
    </source>
</evidence>
<name>A0A1Q8YGC9_9BURK</name>
<dbReference type="Proteomes" id="UP000185911">
    <property type="component" value="Unassembled WGS sequence"/>
</dbReference>
<sequence length="57" mass="6093">MPQARRAVTAPVCYQFNEISLPDFWPPSIEAFVEMPSEGHAVAIPLGAASGFQGESS</sequence>
<organism evidence="1 2">
    <name type="scientific">Rhodoferax antarcticus ANT.BR</name>
    <dbReference type="NCBI Taxonomy" id="1111071"/>
    <lineage>
        <taxon>Bacteria</taxon>
        <taxon>Pseudomonadati</taxon>
        <taxon>Pseudomonadota</taxon>
        <taxon>Betaproteobacteria</taxon>
        <taxon>Burkholderiales</taxon>
        <taxon>Comamonadaceae</taxon>
        <taxon>Rhodoferax</taxon>
    </lineage>
</organism>
<accession>A0A1Q8YGC9</accession>
<proteinExistence type="predicted"/>
<reference evidence="1 2" key="1">
    <citation type="submission" date="2017-01" db="EMBL/GenBank/DDBJ databases">
        <title>Genome sequence of Rhodoferax antarcticus ANT.BR, a psychrophilic purple nonsulfur bacterium from an Antarctic microbial mat.</title>
        <authorList>
            <person name="Baker J."/>
            <person name="Riester C."/>
            <person name="Skinner B."/>
            <person name="Newell A."/>
            <person name="Swingley W."/>
            <person name="Madigan M."/>
            <person name="Jung D."/>
            <person name="Asao M."/>
            <person name="Chen M."/>
            <person name="Loughlin P."/>
            <person name="Pan H."/>
            <person name="Lin S."/>
            <person name="Li N."/>
            <person name="Shaw J."/>
            <person name="Prado M."/>
            <person name="Sherman C."/>
            <person name="Li X."/>
            <person name="Tang J."/>
            <person name="Blankenship R."/>
            <person name="Zhao T."/>
            <person name="Touchman J."/>
            <person name="Sattley M."/>
        </authorList>
    </citation>
    <scope>NUCLEOTIDE SEQUENCE [LARGE SCALE GENOMIC DNA]</scope>
    <source>
        <strain evidence="1 2">ANT.BR</strain>
    </source>
</reference>
<keyword evidence="2" id="KW-1185">Reference proteome</keyword>
<evidence type="ECO:0000313" key="2">
    <source>
        <dbReference type="Proteomes" id="UP000185911"/>
    </source>
</evidence>
<dbReference type="AlphaFoldDB" id="A0A1Q8YGC9"/>
<comment type="caution">
    <text evidence="1">The sequence shown here is derived from an EMBL/GenBank/DDBJ whole genome shotgun (WGS) entry which is preliminary data.</text>
</comment>
<protein>
    <submittedName>
        <fullName evidence="1">Uncharacterized protein</fullName>
    </submittedName>
</protein>